<dbReference type="KEGG" id="gom:D7316_04718"/>
<proteinExistence type="predicted"/>
<dbReference type="Proteomes" id="UP000271469">
    <property type="component" value="Chromosome"/>
</dbReference>
<name>A0A3G8JTR1_9ACTN</name>
<dbReference type="AlphaFoldDB" id="A0A3G8JTR1"/>
<accession>A0A3G8JTR1</accession>
<protein>
    <submittedName>
        <fullName evidence="1">Uncharacterized protein</fullName>
    </submittedName>
</protein>
<organism evidence="1 2">
    <name type="scientific">Gordonia insulae</name>
    <dbReference type="NCBI Taxonomy" id="2420509"/>
    <lineage>
        <taxon>Bacteria</taxon>
        <taxon>Bacillati</taxon>
        <taxon>Actinomycetota</taxon>
        <taxon>Actinomycetes</taxon>
        <taxon>Mycobacteriales</taxon>
        <taxon>Gordoniaceae</taxon>
        <taxon>Gordonia</taxon>
    </lineage>
</organism>
<dbReference type="EMBL" id="CP033972">
    <property type="protein sequence ID" value="AZG48105.1"/>
    <property type="molecule type" value="Genomic_DNA"/>
</dbReference>
<sequence length="80" mass="8446">MPRHDDWAPSAGVRIGDRVRIESIRSGGAHGVPGTPATGVIVAFHHHPPRADVRPDPPDGSPPRCVDLADLTVLDDESGI</sequence>
<keyword evidence="2" id="KW-1185">Reference proteome</keyword>
<evidence type="ECO:0000313" key="1">
    <source>
        <dbReference type="EMBL" id="AZG48105.1"/>
    </source>
</evidence>
<gene>
    <name evidence="1" type="ORF">D7316_04718</name>
</gene>
<reference evidence="1 2" key="1">
    <citation type="submission" date="2018-11" db="EMBL/GenBank/DDBJ databases">
        <title>Gordonia insulae sp. nov., isolated from an island soil.</title>
        <authorList>
            <person name="Kim Y.S."/>
            <person name="Kim S.B."/>
        </authorList>
    </citation>
    <scope>NUCLEOTIDE SEQUENCE [LARGE SCALE GENOMIC DNA]</scope>
    <source>
        <strain evidence="1 2">MMS17-SY073</strain>
    </source>
</reference>
<evidence type="ECO:0000313" key="2">
    <source>
        <dbReference type="Proteomes" id="UP000271469"/>
    </source>
</evidence>
<dbReference type="RefSeq" id="WP_124710371.1">
    <property type="nucleotide sequence ID" value="NZ_CP033972.1"/>
</dbReference>